<keyword evidence="1" id="KW-1133">Transmembrane helix</keyword>
<feature type="transmembrane region" description="Helical" evidence="1">
    <location>
        <begin position="84"/>
        <end position="109"/>
    </location>
</feature>
<accession>A0A5B7YG09</accession>
<gene>
    <name evidence="2" type="ORF">FBQ74_14985</name>
</gene>
<protein>
    <submittedName>
        <fullName evidence="2">Uncharacterized protein</fullName>
    </submittedName>
</protein>
<proteinExistence type="predicted"/>
<organism evidence="2 3">
    <name type="scientific">Salinimonas iocasae</name>
    <dbReference type="NCBI Taxonomy" id="2572577"/>
    <lineage>
        <taxon>Bacteria</taxon>
        <taxon>Pseudomonadati</taxon>
        <taxon>Pseudomonadota</taxon>
        <taxon>Gammaproteobacteria</taxon>
        <taxon>Alteromonadales</taxon>
        <taxon>Alteromonadaceae</taxon>
        <taxon>Alteromonas/Salinimonas group</taxon>
        <taxon>Salinimonas</taxon>
    </lineage>
</organism>
<reference evidence="2 3" key="1">
    <citation type="submission" date="2019-04" db="EMBL/GenBank/DDBJ databases">
        <title>Salinimonas iocasae sp. nov., a halophilic bacterium isolated from the outer tube casing of tubeworms in Okinawa Trough.</title>
        <authorList>
            <person name="Zhang H."/>
            <person name="Wang H."/>
            <person name="Li C."/>
        </authorList>
    </citation>
    <scope>NUCLEOTIDE SEQUENCE [LARGE SCALE GENOMIC DNA]</scope>
    <source>
        <strain evidence="2 3">KX18D6</strain>
    </source>
</reference>
<dbReference type="KEGG" id="salk:FBQ74_14985"/>
<dbReference type="EMBL" id="CP039852">
    <property type="protein sequence ID" value="QCZ94692.1"/>
    <property type="molecule type" value="Genomic_DNA"/>
</dbReference>
<dbReference type="RefSeq" id="WP_139757428.1">
    <property type="nucleotide sequence ID" value="NZ_CP039852.1"/>
</dbReference>
<dbReference type="AlphaFoldDB" id="A0A5B7YG09"/>
<keyword evidence="3" id="KW-1185">Reference proteome</keyword>
<name>A0A5B7YG09_9ALTE</name>
<evidence type="ECO:0000313" key="3">
    <source>
        <dbReference type="Proteomes" id="UP000304912"/>
    </source>
</evidence>
<evidence type="ECO:0000256" key="1">
    <source>
        <dbReference type="SAM" id="Phobius"/>
    </source>
</evidence>
<dbReference type="Proteomes" id="UP000304912">
    <property type="component" value="Chromosome"/>
</dbReference>
<keyword evidence="1" id="KW-0812">Transmembrane</keyword>
<keyword evidence="1" id="KW-0472">Membrane</keyword>
<feature type="transmembrane region" description="Helical" evidence="1">
    <location>
        <begin position="40"/>
        <end position="57"/>
    </location>
</feature>
<evidence type="ECO:0000313" key="2">
    <source>
        <dbReference type="EMBL" id="QCZ94692.1"/>
    </source>
</evidence>
<sequence>MKSWNDLSLLQKAIIGLALTIGAAFLPEIALLVNWGGMEIAFAMILASLSPFIHWLMTRLNRLRGTMLLAVNAFTQSASARPRVYILQSMFVGTAFVMTGSAFAITFMLPGMLFNSILV</sequence>
<dbReference type="OrthoDB" id="6401449at2"/>
<feature type="transmembrane region" description="Helical" evidence="1">
    <location>
        <begin position="12"/>
        <end position="34"/>
    </location>
</feature>